<evidence type="ECO:0000313" key="3">
    <source>
        <dbReference type="Proteomes" id="UP001152747"/>
    </source>
</evidence>
<comment type="caution">
    <text evidence="2">The sequence shown here is derived from an EMBL/GenBank/DDBJ whole genome shotgun (WGS) entry which is preliminary data.</text>
</comment>
<dbReference type="Gene3D" id="6.20.210.20">
    <property type="entry name" value="THAP domain"/>
    <property type="match status" value="1"/>
</dbReference>
<dbReference type="AlphaFoldDB" id="A0A9P1MWS0"/>
<evidence type="ECO:0000313" key="2">
    <source>
        <dbReference type="EMBL" id="CAI5439673.1"/>
    </source>
</evidence>
<dbReference type="EMBL" id="CANHGI010000001">
    <property type="protein sequence ID" value="CAI5439673.1"/>
    <property type="molecule type" value="Genomic_DNA"/>
</dbReference>
<reference evidence="2" key="1">
    <citation type="submission" date="2022-11" db="EMBL/GenBank/DDBJ databases">
        <authorList>
            <person name="Kikuchi T."/>
        </authorList>
    </citation>
    <scope>NUCLEOTIDE SEQUENCE</scope>
    <source>
        <strain evidence="2">PS1010</strain>
    </source>
</reference>
<protein>
    <recommendedName>
        <fullName evidence="4">THAP-type domain-containing protein</fullName>
    </recommendedName>
</protein>
<organism evidence="2 3">
    <name type="scientific">Caenorhabditis angaria</name>
    <dbReference type="NCBI Taxonomy" id="860376"/>
    <lineage>
        <taxon>Eukaryota</taxon>
        <taxon>Metazoa</taxon>
        <taxon>Ecdysozoa</taxon>
        <taxon>Nematoda</taxon>
        <taxon>Chromadorea</taxon>
        <taxon>Rhabditida</taxon>
        <taxon>Rhabditina</taxon>
        <taxon>Rhabditomorpha</taxon>
        <taxon>Rhabditoidea</taxon>
        <taxon>Rhabditidae</taxon>
        <taxon>Peloderinae</taxon>
        <taxon>Caenorhabditis</taxon>
    </lineage>
</organism>
<evidence type="ECO:0000256" key="1">
    <source>
        <dbReference type="SAM" id="MobiDB-lite"/>
    </source>
</evidence>
<accession>A0A9P1MWS0</accession>
<evidence type="ECO:0008006" key="4">
    <source>
        <dbReference type="Google" id="ProtNLM"/>
    </source>
</evidence>
<feature type="compositionally biased region" description="Low complexity" evidence="1">
    <location>
        <begin position="91"/>
        <end position="100"/>
    </location>
</feature>
<dbReference type="Proteomes" id="UP001152747">
    <property type="component" value="Unassembled WGS sequence"/>
</dbReference>
<keyword evidence="3" id="KW-1185">Reference proteome</keyword>
<name>A0A9P1MWS0_9PELO</name>
<proteinExistence type="predicted"/>
<gene>
    <name evidence="2" type="ORF">CAMP_LOCUS2310</name>
</gene>
<dbReference type="InterPro" id="IPR038441">
    <property type="entry name" value="THAP_Znf_sf"/>
</dbReference>
<sequence length="617" mass="71844">MAKLPRTEKLQETWQILLGEEYAIKSRNIVNPMICASHITQVFIQNGVIIKTGMYPKPLPFRNKEVVWLEKKENMLAIHENRPKPVVTNRSSWNSSSKSSYTQENVKSEEVIEPAKLEESIESINNTQKRASEVGGNQDCPIKKVKLEPSPEVEYYHTSSLTFQDSEESPEVIENLIYSPKIVKSDQYTRIIEISEESEAINISIEPSDIIDPDEPIYKCTYCCKKQVSMTRMLKIPENAEIWKEHLGEQYTRNLQNPDFAPFLICKLHFRRDVCGRIAYGEIPCPYMRSRVHQPVYRDNEIVRESWEPGMLEPIRSPKTTCDLCGKCRNIGEMRQTPKSKGILLELANFAPSSKFLRKAQKNAEMSLFICAEHLENFEETKIVGNENFEEIEEKIIIEKKPEIQVKKEVVVDVKQEIFEVQEENPEILEDGEVQKDEFCEKEKVKRKRARNIHRICVYCNIHCLPSEMTIVPFSPLILEKWGPVFGEEFVEKVQCSSKPFICLAHFDNFYDENKNTRRRILDFIPVANGINQKAAEDYEEFLNNKKLERKRNRICSYCGLKLPQNQMTHVPRSEEGIREWEWILGAQFKTTSIICLTHFDKFKPNGQRQRNSLPIP</sequence>
<feature type="region of interest" description="Disordered" evidence="1">
    <location>
        <begin position="86"/>
        <end position="109"/>
    </location>
</feature>